<gene>
    <name evidence="2" type="ORF">GALL_146810</name>
</gene>
<comment type="caution">
    <text evidence="2">The sequence shown here is derived from an EMBL/GenBank/DDBJ whole genome shotgun (WGS) entry which is preliminary data.</text>
</comment>
<dbReference type="Pfam" id="PF07589">
    <property type="entry name" value="PEP-CTERM"/>
    <property type="match status" value="1"/>
</dbReference>
<dbReference type="AlphaFoldDB" id="A0A1J5S4Z9"/>
<sequence length="253" mass="26375">MNTRNYVSVTLAALLSLLCSVVNADGYYNPSGGCDKTPTSGNTAPCGTLTVKGTSTTTTSNFLSNIKQGANQITTPSMYQSFNQAPFTNNNFLVKTGTLEVGSLGKGYSSGIVTFTYLGASAGNTDLFTVGSSSFNNKSSAVGSTITETVTSIGNVLNFSFSDTSYPYKSGAVGILSQLGGYTIGGSTYSDLLLYNDPGSGDRDFNDMVIGVNINCPPVPVSPVPEPKTYAMLLAGLGLVGFTALRRKHKFTV</sequence>
<evidence type="ECO:0000313" key="2">
    <source>
        <dbReference type="EMBL" id="OIR03162.1"/>
    </source>
</evidence>
<protein>
    <submittedName>
        <fullName evidence="2">PEP-CTERM motif protein</fullName>
    </submittedName>
</protein>
<accession>A0A1J5S4Z9</accession>
<reference evidence="2" key="1">
    <citation type="submission" date="2016-10" db="EMBL/GenBank/DDBJ databases">
        <title>Sequence of Gallionella enrichment culture.</title>
        <authorList>
            <person name="Poehlein A."/>
            <person name="Muehling M."/>
            <person name="Daniel R."/>
        </authorList>
    </citation>
    <scope>NUCLEOTIDE SEQUENCE</scope>
</reference>
<name>A0A1J5S4Z9_9ZZZZ</name>
<evidence type="ECO:0000259" key="1">
    <source>
        <dbReference type="Pfam" id="PF07589"/>
    </source>
</evidence>
<dbReference type="NCBIfam" id="TIGR02595">
    <property type="entry name" value="PEP_CTERM"/>
    <property type="match status" value="1"/>
</dbReference>
<dbReference type="EMBL" id="MLJW01000068">
    <property type="protein sequence ID" value="OIR03162.1"/>
    <property type="molecule type" value="Genomic_DNA"/>
</dbReference>
<organism evidence="2">
    <name type="scientific">mine drainage metagenome</name>
    <dbReference type="NCBI Taxonomy" id="410659"/>
    <lineage>
        <taxon>unclassified sequences</taxon>
        <taxon>metagenomes</taxon>
        <taxon>ecological metagenomes</taxon>
    </lineage>
</organism>
<proteinExistence type="predicted"/>
<feature type="domain" description="Ice-binding protein C-terminal" evidence="1">
    <location>
        <begin position="223"/>
        <end position="248"/>
    </location>
</feature>
<dbReference type="InterPro" id="IPR013424">
    <property type="entry name" value="Ice-binding_C"/>
</dbReference>